<comment type="caution">
    <text evidence="1">The sequence shown here is derived from an EMBL/GenBank/DDBJ whole genome shotgun (WGS) entry which is preliminary data.</text>
</comment>
<dbReference type="EMBL" id="JABEBT010000163">
    <property type="protein sequence ID" value="KAF7627181.1"/>
    <property type="molecule type" value="Genomic_DNA"/>
</dbReference>
<reference evidence="1" key="1">
    <citation type="journal article" date="2020" name="Ecol. Evol.">
        <title>Genome structure and content of the rice root-knot nematode (Meloidogyne graminicola).</title>
        <authorList>
            <person name="Phan N.T."/>
            <person name="Danchin E.G.J."/>
            <person name="Klopp C."/>
            <person name="Perfus-Barbeoch L."/>
            <person name="Kozlowski D.K."/>
            <person name="Koutsovoulos G.D."/>
            <person name="Lopez-Roques C."/>
            <person name="Bouchez O."/>
            <person name="Zahm M."/>
            <person name="Besnard G."/>
            <person name="Bellafiore S."/>
        </authorList>
    </citation>
    <scope>NUCLEOTIDE SEQUENCE</scope>
    <source>
        <strain evidence="1">VN-18</strain>
    </source>
</reference>
<protein>
    <recommendedName>
        <fullName evidence="3">ANK_REP_REGION domain-containing protein</fullName>
    </recommendedName>
</protein>
<keyword evidence="2" id="KW-1185">Reference proteome</keyword>
<proteinExistence type="predicted"/>
<evidence type="ECO:0008006" key="3">
    <source>
        <dbReference type="Google" id="ProtNLM"/>
    </source>
</evidence>
<name>A0A8S9ZBK1_9BILA</name>
<organism evidence="1 2">
    <name type="scientific">Meloidogyne graminicola</name>
    <dbReference type="NCBI Taxonomy" id="189291"/>
    <lineage>
        <taxon>Eukaryota</taxon>
        <taxon>Metazoa</taxon>
        <taxon>Ecdysozoa</taxon>
        <taxon>Nematoda</taxon>
        <taxon>Chromadorea</taxon>
        <taxon>Rhabditida</taxon>
        <taxon>Tylenchina</taxon>
        <taxon>Tylenchomorpha</taxon>
        <taxon>Tylenchoidea</taxon>
        <taxon>Meloidogynidae</taxon>
        <taxon>Meloidogyninae</taxon>
        <taxon>Meloidogyne</taxon>
    </lineage>
</organism>
<dbReference type="Proteomes" id="UP000605970">
    <property type="component" value="Unassembled WGS sequence"/>
</dbReference>
<dbReference type="AlphaFoldDB" id="A0A8S9ZBK1"/>
<sequence length="71" mass="8068">MLLMEPDVRIGNALLVMCNCEVFIYKITISYRKIAEEMLGEETATSEYSSDISPVILAAHLNQFEILQMLL</sequence>
<accession>A0A8S9ZBK1</accession>
<dbReference type="OrthoDB" id="2373987at2759"/>
<gene>
    <name evidence="1" type="ORF">Mgra_00009544</name>
</gene>
<evidence type="ECO:0000313" key="1">
    <source>
        <dbReference type="EMBL" id="KAF7627181.1"/>
    </source>
</evidence>
<evidence type="ECO:0000313" key="2">
    <source>
        <dbReference type="Proteomes" id="UP000605970"/>
    </source>
</evidence>